<dbReference type="InterPro" id="IPR000086">
    <property type="entry name" value="NUDIX_hydrolase_dom"/>
</dbReference>
<dbReference type="EMBL" id="AZEX01000073">
    <property type="protein sequence ID" value="KRL58336.1"/>
    <property type="molecule type" value="Genomic_DNA"/>
</dbReference>
<dbReference type="PATRIC" id="fig|1423747.3.peg.504"/>
<dbReference type="InterPro" id="IPR015797">
    <property type="entry name" value="NUDIX_hydrolase-like_dom_sf"/>
</dbReference>
<dbReference type="InterPro" id="IPR020476">
    <property type="entry name" value="Nudix_hydrolase"/>
</dbReference>
<dbReference type="InterPro" id="IPR020084">
    <property type="entry name" value="NUDIX_hydrolase_CS"/>
</dbReference>
<dbReference type="PANTHER" id="PTHR11839">
    <property type="entry name" value="UDP/ADP-SUGAR PYROPHOSPHATASE"/>
    <property type="match status" value="1"/>
</dbReference>
<evidence type="ECO:0000256" key="3">
    <source>
        <dbReference type="RuleBase" id="RU003476"/>
    </source>
</evidence>
<keyword evidence="2 3" id="KW-0378">Hydrolase</keyword>
<dbReference type="eggNOG" id="COG0494">
    <property type="taxonomic scope" value="Bacteria"/>
</dbReference>
<accession>A0A0R1RM81</accession>
<evidence type="ECO:0000313" key="6">
    <source>
        <dbReference type="Proteomes" id="UP000051264"/>
    </source>
</evidence>
<comment type="similarity">
    <text evidence="3">Belongs to the Nudix hydrolase family.</text>
</comment>
<dbReference type="CDD" id="cd03424">
    <property type="entry name" value="NUDIX_ADPRase_Nudt5_UGPPase_Nudt14"/>
    <property type="match status" value="1"/>
</dbReference>
<gene>
    <name evidence="5" type="ORF">FC69_GL000496</name>
</gene>
<dbReference type="Pfam" id="PF00293">
    <property type="entry name" value="NUDIX"/>
    <property type="match status" value="1"/>
</dbReference>
<dbReference type="PROSITE" id="PS00893">
    <property type="entry name" value="NUDIX_BOX"/>
    <property type="match status" value="1"/>
</dbReference>
<sequence length="198" mass="22304">MTPFKLLTLENQLTDRWLNYYEAVYQNHEHQLIHYHFVSRQADLTVNTLKQPLKAAAVGIFCLNQDASQVLLVKQFRLPLNDYIYGSPAGLIDPGETVEQTIQREIQEETGYQHVTVQQIFKPSYSTPGITDGAITQAICVITDATPGKAHLEAAEALDAVWVDRQTAQSILDHEKVSGRTQLLLWQWINGGLTLPSF</sequence>
<name>A0A0R1RM81_9LACO</name>
<evidence type="ECO:0000256" key="1">
    <source>
        <dbReference type="ARBA" id="ARBA00001946"/>
    </source>
</evidence>
<dbReference type="PRINTS" id="PR00502">
    <property type="entry name" value="NUDIXFAMILY"/>
</dbReference>
<dbReference type="Proteomes" id="UP000051264">
    <property type="component" value="Unassembled WGS sequence"/>
</dbReference>
<proteinExistence type="inferred from homology"/>
<dbReference type="GO" id="GO:0019693">
    <property type="term" value="P:ribose phosphate metabolic process"/>
    <property type="evidence" value="ECO:0007669"/>
    <property type="project" value="TreeGrafter"/>
</dbReference>
<organism evidence="5 6">
    <name type="scientific">Latilactobacillus fuchuensis DSM 14340 = JCM 11249</name>
    <dbReference type="NCBI Taxonomy" id="1423747"/>
    <lineage>
        <taxon>Bacteria</taxon>
        <taxon>Bacillati</taxon>
        <taxon>Bacillota</taxon>
        <taxon>Bacilli</taxon>
        <taxon>Lactobacillales</taxon>
        <taxon>Lactobacillaceae</taxon>
        <taxon>Latilactobacillus</taxon>
    </lineage>
</organism>
<dbReference type="PROSITE" id="PS51462">
    <property type="entry name" value="NUDIX"/>
    <property type="match status" value="1"/>
</dbReference>
<feature type="domain" description="Nudix hydrolase" evidence="4">
    <location>
        <begin position="53"/>
        <end position="185"/>
    </location>
</feature>
<evidence type="ECO:0000256" key="2">
    <source>
        <dbReference type="ARBA" id="ARBA00022801"/>
    </source>
</evidence>
<comment type="caution">
    <text evidence="5">The sequence shown here is derived from an EMBL/GenBank/DDBJ whole genome shotgun (WGS) entry which is preliminary data.</text>
</comment>
<dbReference type="GO" id="GO:0006753">
    <property type="term" value="P:nucleoside phosphate metabolic process"/>
    <property type="evidence" value="ECO:0007669"/>
    <property type="project" value="TreeGrafter"/>
</dbReference>
<evidence type="ECO:0000313" key="5">
    <source>
        <dbReference type="EMBL" id="KRL58336.1"/>
    </source>
</evidence>
<evidence type="ECO:0000259" key="4">
    <source>
        <dbReference type="PROSITE" id="PS51462"/>
    </source>
</evidence>
<dbReference type="PANTHER" id="PTHR11839:SF18">
    <property type="entry name" value="NUDIX HYDROLASE DOMAIN-CONTAINING PROTEIN"/>
    <property type="match status" value="1"/>
</dbReference>
<dbReference type="STRING" id="1423747.FC69_GL000496"/>
<dbReference type="AlphaFoldDB" id="A0A0R1RM81"/>
<dbReference type="RefSeq" id="WP_025083937.1">
    <property type="nucleotide sequence ID" value="NZ_AZEX01000073.1"/>
</dbReference>
<dbReference type="Gene3D" id="3.90.79.10">
    <property type="entry name" value="Nucleoside Triphosphate Pyrophosphohydrolase"/>
    <property type="match status" value="1"/>
</dbReference>
<comment type="cofactor">
    <cofactor evidence="1">
        <name>Mg(2+)</name>
        <dbReference type="ChEBI" id="CHEBI:18420"/>
    </cofactor>
</comment>
<reference evidence="5 6" key="1">
    <citation type="journal article" date="2015" name="Genome Announc.">
        <title>Expanding the biotechnology potential of lactobacilli through comparative genomics of 213 strains and associated genera.</title>
        <authorList>
            <person name="Sun Z."/>
            <person name="Harris H.M."/>
            <person name="McCann A."/>
            <person name="Guo C."/>
            <person name="Argimon S."/>
            <person name="Zhang W."/>
            <person name="Yang X."/>
            <person name="Jeffery I.B."/>
            <person name="Cooney J.C."/>
            <person name="Kagawa T.F."/>
            <person name="Liu W."/>
            <person name="Song Y."/>
            <person name="Salvetti E."/>
            <person name="Wrobel A."/>
            <person name="Rasinkangas P."/>
            <person name="Parkhill J."/>
            <person name="Rea M.C."/>
            <person name="O'Sullivan O."/>
            <person name="Ritari J."/>
            <person name="Douillard F.P."/>
            <person name="Paul Ross R."/>
            <person name="Yang R."/>
            <person name="Briner A.E."/>
            <person name="Felis G.E."/>
            <person name="de Vos W.M."/>
            <person name="Barrangou R."/>
            <person name="Klaenhammer T.R."/>
            <person name="Caufield P.W."/>
            <person name="Cui Y."/>
            <person name="Zhang H."/>
            <person name="O'Toole P.W."/>
        </authorList>
    </citation>
    <scope>NUCLEOTIDE SEQUENCE [LARGE SCALE GENOMIC DNA]</scope>
    <source>
        <strain evidence="5 6">DSM 14340</strain>
    </source>
</reference>
<protein>
    <recommendedName>
        <fullName evidence="4">Nudix hydrolase domain-containing protein</fullName>
    </recommendedName>
</protein>
<dbReference type="GO" id="GO:0016462">
    <property type="term" value="F:pyrophosphatase activity"/>
    <property type="evidence" value="ECO:0007669"/>
    <property type="project" value="UniProtKB-ARBA"/>
</dbReference>
<dbReference type="OrthoDB" id="9806150at2"/>
<dbReference type="SUPFAM" id="SSF55811">
    <property type="entry name" value="Nudix"/>
    <property type="match status" value="1"/>
</dbReference>